<gene>
    <name evidence="8" type="ORF">NPE20_14400</name>
</gene>
<dbReference type="RefSeq" id="WP_256539352.1">
    <property type="nucleotide sequence ID" value="NZ_JANHOH010000002.1"/>
</dbReference>
<dbReference type="SMART" id="SM00388">
    <property type="entry name" value="HisKA"/>
    <property type="match status" value="1"/>
</dbReference>
<dbReference type="Gene3D" id="3.30.565.10">
    <property type="entry name" value="Histidine kinase-like ATPase, C-terminal domain"/>
    <property type="match status" value="1"/>
</dbReference>
<organism evidence="8 9">
    <name type="scientific">Mucilaginibacter aquariorum</name>
    <dbReference type="NCBI Taxonomy" id="2967225"/>
    <lineage>
        <taxon>Bacteria</taxon>
        <taxon>Pseudomonadati</taxon>
        <taxon>Bacteroidota</taxon>
        <taxon>Sphingobacteriia</taxon>
        <taxon>Sphingobacteriales</taxon>
        <taxon>Sphingobacteriaceae</taxon>
        <taxon>Mucilaginibacter</taxon>
    </lineage>
</organism>
<evidence type="ECO:0000256" key="3">
    <source>
        <dbReference type="ARBA" id="ARBA00022553"/>
    </source>
</evidence>
<dbReference type="Pfam" id="PF00512">
    <property type="entry name" value="HisKA"/>
    <property type="match status" value="1"/>
</dbReference>
<reference evidence="8 9" key="1">
    <citation type="submission" date="2022-07" db="EMBL/GenBank/DDBJ databases">
        <title>Mucilaginibacter sp. JC4.</title>
        <authorList>
            <person name="Le V."/>
            <person name="Ko S.-R."/>
            <person name="Ahn C.-Y."/>
            <person name="Oh H.-M."/>
        </authorList>
    </citation>
    <scope>NUCLEOTIDE SEQUENCE [LARGE SCALE GENOMIC DNA]</scope>
    <source>
        <strain evidence="8 9">JC4</strain>
    </source>
</reference>
<dbReference type="InterPro" id="IPR036890">
    <property type="entry name" value="HATPase_C_sf"/>
</dbReference>
<dbReference type="EC" id="2.7.13.3" evidence="2"/>
<protein>
    <recommendedName>
        <fullName evidence="2">histidine kinase</fullName>
        <ecNumber evidence="2">2.7.13.3</ecNumber>
    </recommendedName>
</protein>
<keyword evidence="6" id="KW-0902">Two-component regulatory system</keyword>
<dbReference type="InterPro" id="IPR005467">
    <property type="entry name" value="His_kinase_dom"/>
</dbReference>
<comment type="catalytic activity">
    <reaction evidence="1">
        <text>ATP + protein L-histidine = ADP + protein N-phospho-L-histidine.</text>
        <dbReference type="EC" id="2.7.13.3"/>
    </reaction>
</comment>
<dbReference type="Proteomes" id="UP001204376">
    <property type="component" value="Unassembled WGS sequence"/>
</dbReference>
<name>A0ABT1T3L5_9SPHI</name>
<dbReference type="PROSITE" id="PS50109">
    <property type="entry name" value="HIS_KIN"/>
    <property type="match status" value="1"/>
</dbReference>
<dbReference type="InterPro" id="IPR036097">
    <property type="entry name" value="HisK_dim/P_sf"/>
</dbReference>
<sequence>MKIDTENKVDMNSIELKRNFVSVASHEIRTPLSSILLSVSLIEKYTQQQQTELIFKQTRKIKNTITNLKSILEDFLSLEKLDTGQVTAAFETFDLAELSNEIIEEMQEMALPDQKLRLICDVERSVNLDRNLLKNAIINLISNAIKYAGAPAIIELKVSTCPDKTVIRVTDNGIGIQEAEQANLFRPFYRIHSSGTIPGTGLGLTIVQRYTGLMKGTITFESKPGQKTSFKMVFPAQLQAAAKGAG</sequence>
<dbReference type="GO" id="GO:0016301">
    <property type="term" value="F:kinase activity"/>
    <property type="evidence" value="ECO:0007669"/>
    <property type="project" value="UniProtKB-KW"/>
</dbReference>
<evidence type="ECO:0000256" key="1">
    <source>
        <dbReference type="ARBA" id="ARBA00000085"/>
    </source>
</evidence>
<dbReference type="EMBL" id="JANHOH010000002">
    <property type="protein sequence ID" value="MCQ6959164.1"/>
    <property type="molecule type" value="Genomic_DNA"/>
</dbReference>
<keyword evidence="4" id="KW-0808">Transferase</keyword>
<dbReference type="InterPro" id="IPR004358">
    <property type="entry name" value="Sig_transdc_His_kin-like_C"/>
</dbReference>
<evidence type="ECO:0000256" key="5">
    <source>
        <dbReference type="ARBA" id="ARBA00022777"/>
    </source>
</evidence>
<dbReference type="SUPFAM" id="SSF47384">
    <property type="entry name" value="Homodimeric domain of signal transducing histidine kinase"/>
    <property type="match status" value="1"/>
</dbReference>
<accession>A0ABT1T3L5</accession>
<dbReference type="InterPro" id="IPR003594">
    <property type="entry name" value="HATPase_dom"/>
</dbReference>
<keyword evidence="9" id="KW-1185">Reference proteome</keyword>
<keyword evidence="5 8" id="KW-0418">Kinase</keyword>
<evidence type="ECO:0000256" key="4">
    <source>
        <dbReference type="ARBA" id="ARBA00022679"/>
    </source>
</evidence>
<dbReference type="SUPFAM" id="SSF55874">
    <property type="entry name" value="ATPase domain of HSP90 chaperone/DNA topoisomerase II/histidine kinase"/>
    <property type="match status" value="1"/>
</dbReference>
<dbReference type="PANTHER" id="PTHR43711:SF26">
    <property type="entry name" value="SENSOR HISTIDINE KINASE RCSC"/>
    <property type="match status" value="1"/>
</dbReference>
<dbReference type="SMART" id="SM00387">
    <property type="entry name" value="HATPase_c"/>
    <property type="match status" value="1"/>
</dbReference>
<feature type="domain" description="Histidine kinase" evidence="7">
    <location>
        <begin position="23"/>
        <end position="238"/>
    </location>
</feature>
<evidence type="ECO:0000256" key="6">
    <source>
        <dbReference type="ARBA" id="ARBA00023012"/>
    </source>
</evidence>
<evidence type="ECO:0000256" key="2">
    <source>
        <dbReference type="ARBA" id="ARBA00012438"/>
    </source>
</evidence>
<dbReference type="InterPro" id="IPR050736">
    <property type="entry name" value="Sensor_HK_Regulatory"/>
</dbReference>
<dbReference type="Pfam" id="PF02518">
    <property type="entry name" value="HATPase_c"/>
    <property type="match status" value="1"/>
</dbReference>
<dbReference type="PANTHER" id="PTHR43711">
    <property type="entry name" value="TWO-COMPONENT HISTIDINE KINASE"/>
    <property type="match status" value="1"/>
</dbReference>
<evidence type="ECO:0000259" key="7">
    <source>
        <dbReference type="PROSITE" id="PS50109"/>
    </source>
</evidence>
<dbReference type="CDD" id="cd00075">
    <property type="entry name" value="HATPase"/>
    <property type="match status" value="1"/>
</dbReference>
<dbReference type="Gene3D" id="1.10.287.130">
    <property type="match status" value="1"/>
</dbReference>
<dbReference type="InterPro" id="IPR003661">
    <property type="entry name" value="HisK_dim/P_dom"/>
</dbReference>
<keyword evidence="3" id="KW-0597">Phosphoprotein</keyword>
<dbReference type="PRINTS" id="PR00344">
    <property type="entry name" value="BCTRLSENSOR"/>
</dbReference>
<proteinExistence type="predicted"/>
<comment type="caution">
    <text evidence="8">The sequence shown here is derived from an EMBL/GenBank/DDBJ whole genome shotgun (WGS) entry which is preliminary data.</text>
</comment>
<evidence type="ECO:0000313" key="8">
    <source>
        <dbReference type="EMBL" id="MCQ6959164.1"/>
    </source>
</evidence>
<evidence type="ECO:0000313" key="9">
    <source>
        <dbReference type="Proteomes" id="UP001204376"/>
    </source>
</evidence>